<proteinExistence type="predicted"/>
<dbReference type="InterPro" id="IPR001486">
    <property type="entry name" value="Hemoglobin_trunc"/>
</dbReference>
<dbReference type="Gene3D" id="1.10.490.10">
    <property type="entry name" value="Globins"/>
    <property type="match status" value="1"/>
</dbReference>
<keyword evidence="3 5" id="KW-0479">Metal-binding</keyword>
<feature type="region of interest" description="Disordered" evidence="6">
    <location>
        <begin position="137"/>
        <end position="158"/>
    </location>
</feature>
<reference evidence="7 8" key="1">
    <citation type="submission" date="2019-06" db="EMBL/GenBank/DDBJ databases">
        <title>Sorghum-associated microbial communities from plants grown in Nebraska, USA.</title>
        <authorList>
            <person name="Schachtman D."/>
        </authorList>
    </citation>
    <scope>NUCLEOTIDE SEQUENCE [LARGE SCALE GENOMIC DNA]</scope>
    <source>
        <strain evidence="7 8">1209</strain>
    </source>
</reference>
<dbReference type="InterPro" id="IPR012292">
    <property type="entry name" value="Globin/Proto"/>
</dbReference>
<dbReference type="InterPro" id="IPR009050">
    <property type="entry name" value="Globin-like_sf"/>
</dbReference>
<evidence type="ECO:0000256" key="3">
    <source>
        <dbReference type="ARBA" id="ARBA00022723"/>
    </source>
</evidence>
<evidence type="ECO:0000256" key="1">
    <source>
        <dbReference type="ARBA" id="ARBA00022448"/>
    </source>
</evidence>
<protein>
    <submittedName>
        <fullName evidence="7">Hemoglobin</fullName>
    </submittedName>
</protein>
<keyword evidence="8" id="KW-1185">Reference proteome</keyword>
<dbReference type="GO" id="GO:0020037">
    <property type="term" value="F:heme binding"/>
    <property type="evidence" value="ECO:0007669"/>
    <property type="project" value="InterPro"/>
</dbReference>
<dbReference type="CDD" id="cd14775">
    <property type="entry name" value="TrHb2_O-like"/>
    <property type="match status" value="1"/>
</dbReference>
<keyword evidence="4 5" id="KW-0408">Iron</keyword>
<dbReference type="AlphaFoldDB" id="A0A561PB43"/>
<feature type="binding site" description="distal binding residue" evidence="5">
    <location>
        <position position="51"/>
    </location>
    <ligand>
        <name>heme</name>
        <dbReference type="ChEBI" id="CHEBI:30413"/>
    </ligand>
    <ligandPart>
        <name>Fe</name>
        <dbReference type="ChEBI" id="CHEBI:18248"/>
    </ligandPart>
</feature>
<evidence type="ECO:0000256" key="6">
    <source>
        <dbReference type="SAM" id="MobiDB-lite"/>
    </source>
</evidence>
<evidence type="ECO:0000256" key="2">
    <source>
        <dbReference type="ARBA" id="ARBA00022617"/>
    </source>
</evidence>
<gene>
    <name evidence="7" type="ORF">FHW36_10967</name>
</gene>
<dbReference type="EMBL" id="VIWO01000009">
    <property type="protein sequence ID" value="TWF35280.1"/>
    <property type="molecule type" value="Genomic_DNA"/>
</dbReference>
<name>A0A561PB43_9BACT</name>
<evidence type="ECO:0000256" key="5">
    <source>
        <dbReference type="PIRSR" id="PIRSR601486-1"/>
    </source>
</evidence>
<evidence type="ECO:0000313" key="7">
    <source>
        <dbReference type="EMBL" id="TWF35280.1"/>
    </source>
</evidence>
<dbReference type="Proteomes" id="UP000320811">
    <property type="component" value="Unassembled WGS sequence"/>
</dbReference>
<sequence>METNKQVPSLYEWAGGMPVFEKLMVAFYDKVLKDDLLEPIFRHMSPTHQVHVAHFFAEVFGGPKIYSSNEGSHAAMVTKHLGRHLTEEHRKRWVQLLVATADELELPADPEFRSAFVAYVEWGTRIAVINSQDPNLTMNPHEPMPKWGWGEPGGPYQP</sequence>
<accession>A0A561PB43</accession>
<dbReference type="RefSeq" id="WP_145673265.1">
    <property type="nucleotide sequence ID" value="NZ_VIWO01000009.1"/>
</dbReference>
<dbReference type="OrthoDB" id="25954at2"/>
<dbReference type="Pfam" id="PF01152">
    <property type="entry name" value="Bac_globin"/>
    <property type="match status" value="1"/>
</dbReference>
<dbReference type="SUPFAM" id="SSF46458">
    <property type="entry name" value="Globin-like"/>
    <property type="match status" value="1"/>
</dbReference>
<evidence type="ECO:0000313" key="8">
    <source>
        <dbReference type="Proteomes" id="UP000320811"/>
    </source>
</evidence>
<keyword evidence="1" id="KW-0813">Transport</keyword>
<evidence type="ECO:0000256" key="4">
    <source>
        <dbReference type="ARBA" id="ARBA00023004"/>
    </source>
</evidence>
<keyword evidence="2 5" id="KW-0349">Heme</keyword>
<comment type="caution">
    <text evidence="7">The sequence shown here is derived from an EMBL/GenBank/DDBJ whole genome shotgun (WGS) entry which is preliminary data.</text>
</comment>
<dbReference type="GO" id="GO:0019825">
    <property type="term" value="F:oxygen binding"/>
    <property type="evidence" value="ECO:0007669"/>
    <property type="project" value="InterPro"/>
</dbReference>
<organism evidence="7 8">
    <name type="scientific">Chitinophaga polysaccharea</name>
    <dbReference type="NCBI Taxonomy" id="1293035"/>
    <lineage>
        <taxon>Bacteria</taxon>
        <taxon>Pseudomonadati</taxon>
        <taxon>Bacteroidota</taxon>
        <taxon>Chitinophagia</taxon>
        <taxon>Chitinophagales</taxon>
        <taxon>Chitinophagaceae</taxon>
        <taxon>Chitinophaga</taxon>
    </lineage>
</organism>
<dbReference type="GO" id="GO:0046872">
    <property type="term" value="F:metal ion binding"/>
    <property type="evidence" value="ECO:0007669"/>
    <property type="project" value="UniProtKB-KW"/>
</dbReference>